<keyword evidence="2" id="KW-0805">Transcription regulation</keyword>
<accession>A0A239CSZ7</accession>
<dbReference type="Pfam" id="PF00126">
    <property type="entry name" value="HTH_1"/>
    <property type="match status" value="1"/>
</dbReference>
<keyword evidence="7" id="KW-1185">Reference proteome</keyword>
<sequence length="313" mass="33381">MLLYSQAMLDLHRLRVFRSVVASGSVHAAAANLGYTPSAISQHLAALQRETGLTLLERSGRGLRPTSAGRTLAAEADEVLARVGAAEALVADLRSGRTGSLSIVYFPSAGIVWMPALVDGLLRAYPGVRLDLRLSDEPPERLEERPDLQLFVAGDEIPARPGFITRHLRDDPYVAVLPDPHPLAGRAEIELAELEQERWIDYDAVQGRCRQIGLDACAAVGFRPAFRVEAHDCRSALAFVAAGIGVTMMPSLGAEQPPPGVTVVPVVRPTPVRSIHVVIRESIVGTGPGRAAVELLLADRHPAASGGPDLAYG</sequence>
<evidence type="ECO:0000256" key="2">
    <source>
        <dbReference type="ARBA" id="ARBA00023015"/>
    </source>
</evidence>
<evidence type="ECO:0000256" key="1">
    <source>
        <dbReference type="ARBA" id="ARBA00009437"/>
    </source>
</evidence>
<dbReference type="PANTHER" id="PTHR30346:SF29">
    <property type="entry name" value="LYSR SUBSTRATE-BINDING"/>
    <property type="match status" value="1"/>
</dbReference>
<keyword evidence="3 6" id="KW-0238">DNA-binding</keyword>
<gene>
    <name evidence="6" type="ORF">SAMN06264365_11253</name>
</gene>
<dbReference type="Gene3D" id="3.40.190.10">
    <property type="entry name" value="Periplasmic binding protein-like II"/>
    <property type="match status" value="2"/>
</dbReference>
<dbReference type="Gene3D" id="1.10.10.10">
    <property type="entry name" value="Winged helix-like DNA-binding domain superfamily/Winged helix DNA-binding domain"/>
    <property type="match status" value="1"/>
</dbReference>
<dbReference type="InterPro" id="IPR005119">
    <property type="entry name" value="LysR_subst-bd"/>
</dbReference>
<dbReference type="InterPro" id="IPR000847">
    <property type="entry name" value="LysR_HTH_N"/>
</dbReference>
<evidence type="ECO:0000313" key="6">
    <source>
        <dbReference type="EMBL" id="SNS22781.1"/>
    </source>
</evidence>
<dbReference type="GO" id="GO:0003700">
    <property type="term" value="F:DNA-binding transcription factor activity"/>
    <property type="evidence" value="ECO:0007669"/>
    <property type="project" value="InterPro"/>
</dbReference>
<proteinExistence type="inferred from homology"/>
<dbReference type="GO" id="GO:0032993">
    <property type="term" value="C:protein-DNA complex"/>
    <property type="evidence" value="ECO:0007669"/>
    <property type="project" value="TreeGrafter"/>
</dbReference>
<dbReference type="PANTHER" id="PTHR30346">
    <property type="entry name" value="TRANSCRIPTIONAL DUAL REGULATOR HCAR-RELATED"/>
    <property type="match status" value="1"/>
</dbReference>
<dbReference type="Pfam" id="PF03466">
    <property type="entry name" value="LysR_substrate"/>
    <property type="match status" value="1"/>
</dbReference>
<dbReference type="Proteomes" id="UP000198415">
    <property type="component" value="Unassembled WGS sequence"/>
</dbReference>
<protein>
    <submittedName>
        <fullName evidence="6">DNA-binding transcriptional regulator, LysR family</fullName>
    </submittedName>
</protein>
<feature type="domain" description="HTH lysR-type" evidence="5">
    <location>
        <begin position="9"/>
        <end position="66"/>
    </location>
</feature>
<evidence type="ECO:0000313" key="7">
    <source>
        <dbReference type="Proteomes" id="UP000198415"/>
    </source>
</evidence>
<name>A0A239CSZ7_9ACTN</name>
<organism evidence="6 7">
    <name type="scientific">Actinoplanes regularis</name>
    <dbReference type="NCBI Taxonomy" id="52697"/>
    <lineage>
        <taxon>Bacteria</taxon>
        <taxon>Bacillati</taxon>
        <taxon>Actinomycetota</taxon>
        <taxon>Actinomycetes</taxon>
        <taxon>Micromonosporales</taxon>
        <taxon>Micromonosporaceae</taxon>
        <taxon>Actinoplanes</taxon>
    </lineage>
</organism>
<dbReference type="SUPFAM" id="SSF53850">
    <property type="entry name" value="Periplasmic binding protein-like II"/>
    <property type="match status" value="1"/>
</dbReference>
<evidence type="ECO:0000256" key="4">
    <source>
        <dbReference type="ARBA" id="ARBA00023163"/>
    </source>
</evidence>
<dbReference type="InterPro" id="IPR036388">
    <property type="entry name" value="WH-like_DNA-bd_sf"/>
</dbReference>
<dbReference type="SUPFAM" id="SSF46785">
    <property type="entry name" value="Winged helix' DNA-binding domain"/>
    <property type="match status" value="1"/>
</dbReference>
<dbReference type="AlphaFoldDB" id="A0A239CSZ7"/>
<evidence type="ECO:0000259" key="5">
    <source>
        <dbReference type="PROSITE" id="PS50931"/>
    </source>
</evidence>
<comment type="similarity">
    <text evidence="1">Belongs to the LysR transcriptional regulatory family.</text>
</comment>
<dbReference type="GO" id="GO:0003677">
    <property type="term" value="F:DNA binding"/>
    <property type="evidence" value="ECO:0007669"/>
    <property type="project" value="UniProtKB-KW"/>
</dbReference>
<dbReference type="PROSITE" id="PS50931">
    <property type="entry name" value="HTH_LYSR"/>
    <property type="match status" value="1"/>
</dbReference>
<evidence type="ECO:0000256" key="3">
    <source>
        <dbReference type="ARBA" id="ARBA00023125"/>
    </source>
</evidence>
<dbReference type="EMBL" id="FZNR01000012">
    <property type="protein sequence ID" value="SNS22781.1"/>
    <property type="molecule type" value="Genomic_DNA"/>
</dbReference>
<reference evidence="6 7" key="1">
    <citation type="submission" date="2017-06" db="EMBL/GenBank/DDBJ databases">
        <authorList>
            <person name="Kim H.J."/>
            <person name="Triplett B.A."/>
        </authorList>
    </citation>
    <scope>NUCLEOTIDE SEQUENCE [LARGE SCALE GENOMIC DNA]</scope>
    <source>
        <strain evidence="6 7">DSM 43151</strain>
    </source>
</reference>
<keyword evidence="4" id="KW-0804">Transcription</keyword>
<dbReference type="InterPro" id="IPR036390">
    <property type="entry name" value="WH_DNA-bd_sf"/>
</dbReference>